<evidence type="ECO:0000313" key="2">
    <source>
        <dbReference type="Proteomes" id="UP000782519"/>
    </source>
</evidence>
<dbReference type="EMBL" id="JACRJB010000062">
    <property type="protein sequence ID" value="MBI5132138.1"/>
    <property type="molecule type" value="Genomic_DNA"/>
</dbReference>
<protein>
    <submittedName>
        <fullName evidence="1">Uncharacterized protein</fullName>
    </submittedName>
</protein>
<comment type="caution">
    <text evidence="1">The sequence shown here is derived from an EMBL/GenBank/DDBJ whole genome shotgun (WGS) entry which is preliminary data.</text>
</comment>
<dbReference type="Proteomes" id="UP000782519">
    <property type="component" value="Unassembled WGS sequence"/>
</dbReference>
<sequence>MSQLHRVAVGRDYLPKPISRASAARGSDFNITTLAIARIGRSAAATERNDFGQCALIRLMEERHMTNDPRVTSAKTDGGQAVAGRVAAAVKKIRTAGSPGEMSLQNLFGHPATQSIPQGLVRLVGYRDPARPAALGRPSR</sequence>
<proteinExistence type="predicted"/>
<name>A0A933S4Z6_RHOPL</name>
<reference evidence="1" key="1">
    <citation type="submission" date="2020-07" db="EMBL/GenBank/DDBJ databases">
        <title>Huge and variable diversity of episymbiotic CPR bacteria and DPANN archaea in groundwater ecosystems.</title>
        <authorList>
            <person name="He C.Y."/>
            <person name="Keren R."/>
            <person name="Whittaker M."/>
            <person name="Farag I.F."/>
            <person name="Doudna J."/>
            <person name="Cate J.H.D."/>
            <person name="Banfield J.F."/>
        </authorList>
    </citation>
    <scope>NUCLEOTIDE SEQUENCE</scope>
    <source>
        <strain evidence="1">NC_groundwater_1818_Pr3_B-0.1um_66_35</strain>
    </source>
</reference>
<accession>A0A933S4Z6</accession>
<evidence type="ECO:0000313" key="1">
    <source>
        <dbReference type="EMBL" id="MBI5132138.1"/>
    </source>
</evidence>
<organism evidence="1 2">
    <name type="scientific">Rhodopseudomonas palustris</name>
    <dbReference type="NCBI Taxonomy" id="1076"/>
    <lineage>
        <taxon>Bacteria</taxon>
        <taxon>Pseudomonadati</taxon>
        <taxon>Pseudomonadota</taxon>
        <taxon>Alphaproteobacteria</taxon>
        <taxon>Hyphomicrobiales</taxon>
        <taxon>Nitrobacteraceae</taxon>
        <taxon>Rhodopseudomonas</taxon>
    </lineage>
</organism>
<gene>
    <name evidence="1" type="ORF">HZA66_22065</name>
</gene>
<dbReference type="AlphaFoldDB" id="A0A933S4Z6"/>